<reference evidence="3 4" key="1">
    <citation type="submission" date="2019-03" db="EMBL/GenBank/DDBJ databases">
        <authorList>
            <person name="Gaulin E."/>
            <person name="Dumas B."/>
        </authorList>
    </citation>
    <scope>NUCLEOTIDE SEQUENCE [LARGE SCALE GENOMIC DNA]</scope>
    <source>
        <strain evidence="3">CBS 568.67</strain>
    </source>
</reference>
<dbReference type="EMBL" id="VJMH01005531">
    <property type="protein sequence ID" value="KAF0694919.1"/>
    <property type="molecule type" value="Genomic_DNA"/>
</dbReference>
<dbReference type="AlphaFoldDB" id="A0A485L0G0"/>
<evidence type="ECO:0000313" key="4">
    <source>
        <dbReference type="Proteomes" id="UP000332933"/>
    </source>
</evidence>
<evidence type="ECO:0000256" key="1">
    <source>
        <dbReference type="SAM" id="Coils"/>
    </source>
</evidence>
<protein>
    <submittedName>
        <fullName evidence="3">Aste57867_14225 protein</fullName>
    </submittedName>
</protein>
<accession>A0A485L0G0</accession>
<gene>
    <name evidence="3" type="primary">Aste57867_14225</name>
    <name evidence="2" type="ORF">As57867_014174</name>
    <name evidence="3" type="ORF">ASTE57867_14225</name>
</gene>
<evidence type="ECO:0000313" key="2">
    <source>
        <dbReference type="EMBL" id="KAF0694919.1"/>
    </source>
</evidence>
<organism evidence="3 4">
    <name type="scientific">Aphanomyces stellatus</name>
    <dbReference type="NCBI Taxonomy" id="120398"/>
    <lineage>
        <taxon>Eukaryota</taxon>
        <taxon>Sar</taxon>
        <taxon>Stramenopiles</taxon>
        <taxon>Oomycota</taxon>
        <taxon>Saprolegniomycetes</taxon>
        <taxon>Saprolegniales</taxon>
        <taxon>Verrucalvaceae</taxon>
        <taxon>Aphanomyces</taxon>
    </lineage>
</organism>
<proteinExistence type="predicted"/>
<dbReference type="EMBL" id="CAADRA010005552">
    <property type="protein sequence ID" value="VFT91050.1"/>
    <property type="molecule type" value="Genomic_DNA"/>
</dbReference>
<name>A0A485L0G0_9STRA</name>
<keyword evidence="4" id="KW-1185">Reference proteome</keyword>
<dbReference type="OrthoDB" id="68455at2759"/>
<dbReference type="Proteomes" id="UP000332933">
    <property type="component" value="Unassembled WGS sequence"/>
</dbReference>
<feature type="coiled-coil region" evidence="1">
    <location>
        <begin position="85"/>
        <end position="112"/>
    </location>
</feature>
<reference evidence="2" key="2">
    <citation type="submission" date="2019-06" db="EMBL/GenBank/DDBJ databases">
        <title>Genomics analysis of Aphanomyces spp. identifies a new class of oomycete effector associated with host adaptation.</title>
        <authorList>
            <person name="Gaulin E."/>
        </authorList>
    </citation>
    <scope>NUCLEOTIDE SEQUENCE</scope>
    <source>
        <strain evidence="2">CBS 578.67</strain>
    </source>
</reference>
<sequence>MSASPDADGTQIDIDLLEKADEKLRKREYMRNIMRFYREEKREELSVLKAQVVDLRRELKQRVRAMKAALPPSKRSLLLPWKDVAGALEKEREDVESERVALQRRTADLKALVRDMRTWTSVNLTRNAMPTITTTWQNVSLPANPASRQLGKAWITQQMHHNATRAFSAFAFPDMRSSDTFFDVAFEATDARFEYIHRRQYVVDVPMVFMLQAYKKHLCSVLMMDWFGFQENTTLKETSGNTTLHQCLAEDDEWMNLVTGEFPQDDGSCLFVIQQIEDDEAAPTSCRQRNRMIWLDARPLPGERTQVRVLYRFAQYFDSHGYISIDDEAESWDYDVRHLPEEKKEDSFRQFVTARLVSINAKHQPNLNNHLRRMMNASS</sequence>
<keyword evidence="1" id="KW-0175">Coiled coil</keyword>
<evidence type="ECO:0000313" key="3">
    <source>
        <dbReference type="EMBL" id="VFT91050.1"/>
    </source>
</evidence>